<dbReference type="SUPFAM" id="SSF57863">
    <property type="entry name" value="ArfGap/RecO-like zinc finger"/>
    <property type="match status" value="1"/>
</dbReference>
<dbReference type="PANTHER" id="PTHR45819">
    <property type="entry name" value="CENTAURIN-GAMMA-1A"/>
    <property type="match status" value="1"/>
</dbReference>
<dbReference type="Pfam" id="PF01412">
    <property type="entry name" value="ArfGap"/>
    <property type="match status" value="1"/>
</dbReference>
<accession>A0A1I7WTG9</accession>
<dbReference type="WBParaSite" id="Hba_08467">
    <property type="protein sequence ID" value="Hba_08467"/>
    <property type="gene ID" value="Hba_08467"/>
</dbReference>
<evidence type="ECO:0000256" key="5">
    <source>
        <dbReference type="SAM" id="MobiDB-lite"/>
    </source>
</evidence>
<evidence type="ECO:0000256" key="4">
    <source>
        <dbReference type="PROSITE-ProRule" id="PRU00288"/>
    </source>
</evidence>
<feature type="domain" description="Arf-GAP" evidence="7">
    <location>
        <begin position="225"/>
        <end position="303"/>
    </location>
</feature>
<protein>
    <submittedName>
        <fullName evidence="9">Arf-GAP domain-containing protein</fullName>
    </submittedName>
</protein>
<feature type="domain" description="PH" evidence="6">
    <location>
        <begin position="157"/>
        <end position="189"/>
    </location>
</feature>
<evidence type="ECO:0000313" key="8">
    <source>
        <dbReference type="Proteomes" id="UP000095283"/>
    </source>
</evidence>
<dbReference type="InterPro" id="IPR011993">
    <property type="entry name" value="PH-like_dom_sf"/>
</dbReference>
<dbReference type="InterPro" id="IPR001164">
    <property type="entry name" value="ArfGAP_dom"/>
</dbReference>
<keyword evidence="8" id="KW-1185">Reference proteome</keyword>
<reference evidence="9" key="1">
    <citation type="submission" date="2016-11" db="UniProtKB">
        <authorList>
            <consortium name="WormBaseParasite"/>
        </authorList>
    </citation>
    <scope>IDENTIFICATION</scope>
</reference>
<dbReference type="InterPro" id="IPR037278">
    <property type="entry name" value="ARFGAP/RecO"/>
</dbReference>
<dbReference type="GO" id="GO:0005096">
    <property type="term" value="F:GTPase activator activity"/>
    <property type="evidence" value="ECO:0007669"/>
    <property type="project" value="InterPro"/>
</dbReference>
<dbReference type="InterPro" id="IPR038508">
    <property type="entry name" value="ArfGAP_dom_sf"/>
</dbReference>
<dbReference type="Proteomes" id="UP000095283">
    <property type="component" value="Unplaced"/>
</dbReference>
<organism evidence="8 9">
    <name type="scientific">Heterorhabditis bacteriophora</name>
    <name type="common">Entomopathogenic nematode worm</name>
    <dbReference type="NCBI Taxonomy" id="37862"/>
    <lineage>
        <taxon>Eukaryota</taxon>
        <taxon>Metazoa</taxon>
        <taxon>Ecdysozoa</taxon>
        <taxon>Nematoda</taxon>
        <taxon>Chromadorea</taxon>
        <taxon>Rhabditida</taxon>
        <taxon>Rhabditina</taxon>
        <taxon>Rhabditomorpha</taxon>
        <taxon>Strongyloidea</taxon>
        <taxon>Heterorhabditidae</taxon>
        <taxon>Heterorhabditis</taxon>
    </lineage>
</organism>
<proteinExistence type="inferred from homology"/>
<dbReference type="PROSITE" id="PS50115">
    <property type="entry name" value="ARFGAP"/>
    <property type="match status" value="1"/>
</dbReference>
<dbReference type="GO" id="GO:0008270">
    <property type="term" value="F:zinc ion binding"/>
    <property type="evidence" value="ECO:0007669"/>
    <property type="project" value="UniProtKB-KW"/>
</dbReference>
<keyword evidence="2 4" id="KW-0863">Zinc-finger</keyword>
<dbReference type="PROSITE" id="PS50003">
    <property type="entry name" value="PH_DOMAIN"/>
    <property type="match status" value="1"/>
</dbReference>
<dbReference type="SUPFAM" id="SSF50729">
    <property type="entry name" value="PH domain-like"/>
    <property type="match status" value="1"/>
</dbReference>
<feature type="region of interest" description="Disordered" evidence="5">
    <location>
        <begin position="64"/>
        <end position="84"/>
    </location>
</feature>
<feature type="compositionally biased region" description="Low complexity" evidence="5">
    <location>
        <begin position="66"/>
        <end position="81"/>
    </location>
</feature>
<keyword evidence="3" id="KW-0040">ANK repeat</keyword>
<evidence type="ECO:0000256" key="3">
    <source>
        <dbReference type="ARBA" id="ARBA00023043"/>
    </source>
</evidence>
<evidence type="ECO:0000256" key="2">
    <source>
        <dbReference type="ARBA" id="ARBA00022771"/>
    </source>
</evidence>
<keyword evidence="2 4" id="KW-0862">Zinc</keyword>
<dbReference type="Gene3D" id="1.10.220.150">
    <property type="entry name" value="Arf GTPase activating protein"/>
    <property type="match status" value="1"/>
</dbReference>
<dbReference type="GO" id="GO:0003924">
    <property type="term" value="F:GTPase activity"/>
    <property type="evidence" value="ECO:0007669"/>
    <property type="project" value="TreeGrafter"/>
</dbReference>
<keyword evidence="2 4" id="KW-0479">Metal-binding</keyword>
<sequence length="303" mass="34550">MFKKNPFKISYRLSNTGIEGIHNMLILRQFSLCERANALMFNLVLMHGLRTCCKILQQRIRASYGSNNRTPTPSTPSSLNSGIEKRDYQDPRYVSSAYGSSQVKNNYHQRSISSVPLVDGFSIGGSRKSHVHQREGTLSKARFLDLLLDFRGISTIFQIVTCDQKRWEFCAASAEERDEWVEAIEEQIEKALQSQLSQPSNRAHGNRDEVRVRMREFVEKFKKKISRVLALRHLPGNNRCADCGQMNPCWASLNLGTLICIECSGIHRNLGSHVSRLVLILLLLSKFFSCNADDAYRNVLNMF</sequence>
<dbReference type="InterPro" id="IPR001849">
    <property type="entry name" value="PH_domain"/>
</dbReference>
<evidence type="ECO:0000259" key="7">
    <source>
        <dbReference type="PROSITE" id="PS50115"/>
    </source>
</evidence>
<dbReference type="PANTHER" id="PTHR45819:SF5">
    <property type="entry name" value="CENTAURIN-GAMMA-1A"/>
    <property type="match status" value="1"/>
</dbReference>
<evidence type="ECO:0000313" key="9">
    <source>
        <dbReference type="WBParaSite" id="Hba_08467"/>
    </source>
</evidence>
<dbReference type="SMART" id="SM00105">
    <property type="entry name" value="ArfGap"/>
    <property type="match status" value="1"/>
</dbReference>
<evidence type="ECO:0000256" key="1">
    <source>
        <dbReference type="ARBA" id="ARBA00005430"/>
    </source>
</evidence>
<evidence type="ECO:0000259" key="6">
    <source>
        <dbReference type="PROSITE" id="PS50003"/>
    </source>
</evidence>
<dbReference type="PRINTS" id="PR00405">
    <property type="entry name" value="REVINTRACTNG"/>
</dbReference>
<dbReference type="AlphaFoldDB" id="A0A1I7WTG9"/>
<dbReference type="Gene3D" id="2.30.29.30">
    <property type="entry name" value="Pleckstrin-homology domain (PH domain)/Phosphotyrosine-binding domain (PTB)"/>
    <property type="match status" value="1"/>
</dbReference>
<name>A0A1I7WTG9_HETBA</name>
<comment type="similarity">
    <text evidence="1">Belongs to the centaurin gamma-like family.</text>
</comment>
<dbReference type="InterPro" id="IPR051282">
    <property type="entry name" value="Arf-GAP_GTPase_ANK_PH"/>
</dbReference>